<keyword evidence="1" id="KW-0732">Signal</keyword>
<reference evidence="2" key="1">
    <citation type="journal article" date="2023" name="bioRxiv">
        <title>Improved chromosome-level genome assembly for marigold (Tagetes erecta).</title>
        <authorList>
            <person name="Jiang F."/>
            <person name="Yuan L."/>
            <person name="Wang S."/>
            <person name="Wang H."/>
            <person name="Xu D."/>
            <person name="Wang A."/>
            <person name="Fan W."/>
        </authorList>
    </citation>
    <scope>NUCLEOTIDE SEQUENCE</scope>
    <source>
        <strain evidence="2">WSJ</strain>
        <tissue evidence="2">Leaf</tissue>
    </source>
</reference>
<dbReference type="Proteomes" id="UP001229421">
    <property type="component" value="Unassembled WGS sequence"/>
</dbReference>
<feature type="signal peptide" evidence="1">
    <location>
        <begin position="1"/>
        <end position="19"/>
    </location>
</feature>
<evidence type="ECO:0000256" key="1">
    <source>
        <dbReference type="SAM" id="SignalP"/>
    </source>
</evidence>
<protein>
    <recommendedName>
        <fullName evidence="4">Secreted protein</fullName>
    </recommendedName>
</protein>
<dbReference type="EMBL" id="JAUHHV010000001">
    <property type="protein sequence ID" value="KAK1436518.1"/>
    <property type="molecule type" value="Genomic_DNA"/>
</dbReference>
<comment type="caution">
    <text evidence="2">The sequence shown here is derived from an EMBL/GenBank/DDBJ whole genome shotgun (WGS) entry which is preliminary data.</text>
</comment>
<gene>
    <name evidence="2" type="ORF">QVD17_02299</name>
</gene>
<proteinExistence type="predicted"/>
<feature type="chain" id="PRO_5042118583" description="Secreted protein" evidence="1">
    <location>
        <begin position="20"/>
        <end position="109"/>
    </location>
</feature>
<evidence type="ECO:0000313" key="3">
    <source>
        <dbReference type="Proteomes" id="UP001229421"/>
    </source>
</evidence>
<organism evidence="2 3">
    <name type="scientific">Tagetes erecta</name>
    <name type="common">African marigold</name>
    <dbReference type="NCBI Taxonomy" id="13708"/>
    <lineage>
        <taxon>Eukaryota</taxon>
        <taxon>Viridiplantae</taxon>
        <taxon>Streptophyta</taxon>
        <taxon>Embryophyta</taxon>
        <taxon>Tracheophyta</taxon>
        <taxon>Spermatophyta</taxon>
        <taxon>Magnoliopsida</taxon>
        <taxon>eudicotyledons</taxon>
        <taxon>Gunneridae</taxon>
        <taxon>Pentapetalae</taxon>
        <taxon>asterids</taxon>
        <taxon>campanulids</taxon>
        <taxon>Asterales</taxon>
        <taxon>Asteraceae</taxon>
        <taxon>Asteroideae</taxon>
        <taxon>Heliantheae alliance</taxon>
        <taxon>Tageteae</taxon>
        <taxon>Tagetes</taxon>
    </lineage>
</organism>
<accession>A0AAD8P7M9</accession>
<sequence>MAATSIALCCVVLPRQLLMDVGVGWDCLRAVEKWGMKSLAQHAHDVVAREVVTNRPVETFLLSPEPHSIFSEHIAPILMVVDDGGFVYRGCIFHFCPLWHNVVTHVMLA</sequence>
<keyword evidence="3" id="KW-1185">Reference proteome</keyword>
<evidence type="ECO:0000313" key="2">
    <source>
        <dbReference type="EMBL" id="KAK1436518.1"/>
    </source>
</evidence>
<dbReference type="AlphaFoldDB" id="A0AAD8P7M9"/>
<evidence type="ECO:0008006" key="4">
    <source>
        <dbReference type="Google" id="ProtNLM"/>
    </source>
</evidence>
<name>A0AAD8P7M9_TARER</name>